<name>A0A090G564_MESPL</name>
<gene>
    <name evidence="1" type="ORF">MPL3365_250056</name>
</gene>
<evidence type="ECO:0000313" key="1">
    <source>
        <dbReference type="EMBL" id="CDX56943.1"/>
    </source>
</evidence>
<sequence length="177" mass="19585">MWGALSVVELGADELEPAPGDAIRAAIRRGNRFLAPQLPKKFKVEARIAPAVAGQAPDRGDLPALVLFDFDTPALREQVQDALFVARYVHWRIPGKNNKSRRRGASRHGVSGFSALPRLGGQGFTGTERKWTSTLHWNGRFLGESAAKRQHVALRLSRRALCTSEGRYPNSRKSQFS</sequence>
<evidence type="ECO:0000313" key="2">
    <source>
        <dbReference type="Proteomes" id="UP000046122"/>
    </source>
</evidence>
<protein>
    <submittedName>
        <fullName evidence="1">Uncharacterized protein</fullName>
    </submittedName>
</protein>
<dbReference type="AlphaFoldDB" id="A0A090G564"/>
<reference evidence="1 2" key="1">
    <citation type="submission" date="2014-08" db="EMBL/GenBank/DDBJ databases">
        <authorList>
            <person name="Moulin Lionel"/>
        </authorList>
    </citation>
    <scope>NUCLEOTIDE SEQUENCE [LARGE SCALE GENOMIC DNA]</scope>
</reference>
<dbReference type="EMBL" id="CCNE01000018">
    <property type="protein sequence ID" value="CDX56943.1"/>
    <property type="molecule type" value="Genomic_DNA"/>
</dbReference>
<dbReference type="Proteomes" id="UP000046122">
    <property type="component" value="Unassembled WGS sequence"/>
</dbReference>
<organism evidence="1 2">
    <name type="scientific">Mesorhizobium plurifarium</name>
    <dbReference type="NCBI Taxonomy" id="69974"/>
    <lineage>
        <taxon>Bacteria</taxon>
        <taxon>Pseudomonadati</taxon>
        <taxon>Pseudomonadota</taxon>
        <taxon>Alphaproteobacteria</taxon>
        <taxon>Hyphomicrobiales</taxon>
        <taxon>Phyllobacteriaceae</taxon>
        <taxon>Mesorhizobium</taxon>
    </lineage>
</organism>
<proteinExistence type="predicted"/>
<accession>A0A090G564</accession>